<keyword evidence="4" id="KW-0175">Coiled coil</keyword>
<dbReference type="SMART" id="SM00382">
    <property type="entry name" value="AAA"/>
    <property type="match status" value="2"/>
</dbReference>
<dbReference type="PROSITE" id="PS50893">
    <property type="entry name" value="ABC_TRANSPORTER_2"/>
    <property type="match status" value="2"/>
</dbReference>
<dbReference type="Pfam" id="PF00005">
    <property type="entry name" value="ABC_tran"/>
    <property type="match status" value="2"/>
</dbReference>
<gene>
    <name evidence="6" type="ORF">H8695_03180</name>
</gene>
<dbReference type="PANTHER" id="PTHR42855:SF1">
    <property type="entry name" value="ABC TRANSPORTER DOMAIN-CONTAINING PROTEIN"/>
    <property type="match status" value="1"/>
</dbReference>
<dbReference type="InterPro" id="IPR003593">
    <property type="entry name" value="AAA+_ATPase"/>
</dbReference>
<dbReference type="Gene3D" id="1.10.287.380">
    <property type="entry name" value="Valyl-tRNA synthetase, C-terminal domain"/>
    <property type="match status" value="1"/>
</dbReference>
<keyword evidence="3 6" id="KW-0067">ATP-binding</keyword>
<evidence type="ECO:0000256" key="1">
    <source>
        <dbReference type="ARBA" id="ARBA00022737"/>
    </source>
</evidence>
<sequence>MICLTAEGLTKSYLERPILKNCSLSLEQGDKVGIVGVNGTGKTTLLNLLAGVEQPDDGCVTLAAGTRISYLTQNPLFHPQDTVLEHVCAALPQERREELTYEAKRILNTLGVTEHGAKLSELSGGQRKRAAIAAALVTPCDLLILDEPTNHLDSEMTEFLEGWLARFTGTLVMVTHDRYFLDRVTNRLWEIDHARIYRYDANYSGYLALREQRLEMAEGTERKRQSLIRRELQWIQRGARARGTKSRERIERFEELVNREGPPQRQELTLGSAAARLGKKTIELRDVSKSYDGRPVIRSFRYLLARRARIGVVGRNGAGKTTLLRLIAGQLEPDAGEVIHGATVKIGYFSQESQEMDPAMRVIDFVRQTGEYVDTGEGKLSASQMLEKFLFSDEMQYNTIGRLSGGERRRLLLLHVLMQAPNVLLLDEPTNDLDIQTLTILEDYLERFEGAVVAVSHDRYFLDKLADFVLEVGDDGEVREYLGGYSDYRARCKDAAAGTVREKKERPRGQVQPRERKKFTYAEQREYETIDSVIARLEADLAQISGEMEQSAADYGALSELMERRERCERELEQKMERWVYLQELAERFEP</sequence>
<dbReference type="EMBL" id="JACRSP010000001">
    <property type="protein sequence ID" value="MBC8535693.1"/>
    <property type="molecule type" value="Genomic_DNA"/>
</dbReference>
<organism evidence="6 7">
    <name type="scientific">Feifania hominis</name>
    <dbReference type="NCBI Taxonomy" id="2763660"/>
    <lineage>
        <taxon>Bacteria</taxon>
        <taxon>Bacillati</taxon>
        <taxon>Bacillota</taxon>
        <taxon>Clostridia</taxon>
        <taxon>Eubacteriales</taxon>
        <taxon>Feifaniaceae</taxon>
        <taxon>Feifania</taxon>
    </lineage>
</organism>
<feature type="domain" description="ABC transporter" evidence="5">
    <location>
        <begin position="4"/>
        <end position="218"/>
    </location>
</feature>
<keyword evidence="1" id="KW-0677">Repeat</keyword>
<feature type="coiled-coil region" evidence="4">
    <location>
        <begin position="534"/>
        <end position="578"/>
    </location>
</feature>
<dbReference type="InterPro" id="IPR032524">
    <property type="entry name" value="ABC_tran_C"/>
</dbReference>
<accession>A0A926DCQ6</accession>
<dbReference type="GO" id="GO:0003677">
    <property type="term" value="F:DNA binding"/>
    <property type="evidence" value="ECO:0007669"/>
    <property type="project" value="InterPro"/>
</dbReference>
<dbReference type="FunFam" id="3.40.50.300:FF:000183">
    <property type="entry name" value="ABC transporter ATP-binding protein yjjK"/>
    <property type="match status" value="1"/>
</dbReference>
<name>A0A926DCQ6_9FIRM</name>
<dbReference type="Proteomes" id="UP000620366">
    <property type="component" value="Unassembled WGS sequence"/>
</dbReference>
<dbReference type="PROSITE" id="PS00211">
    <property type="entry name" value="ABC_TRANSPORTER_1"/>
    <property type="match status" value="1"/>
</dbReference>
<dbReference type="Pfam" id="PF12848">
    <property type="entry name" value="ABC_tran_Xtn"/>
    <property type="match status" value="1"/>
</dbReference>
<dbReference type="Gene3D" id="3.40.50.300">
    <property type="entry name" value="P-loop containing nucleotide triphosphate hydrolases"/>
    <property type="match status" value="2"/>
</dbReference>
<comment type="caution">
    <text evidence="6">The sequence shown here is derived from an EMBL/GenBank/DDBJ whole genome shotgun (WGS) entry which is preliminary data.</text>
</comment>
<dbReference type="GO" id="GO:0005524">
    <property type="term" value="F:ATP binding"/>
    <property type="evidence" value="ECO:0007669"/>
    <property type="project" value="UniProtKB-KW"/>
</dbReference>
<dbReference type="SUPFAM" id="SSF52540">
    <property type="entry name" value="P-loop containing nucleoside triphosphate hydrolases"/>
    <property type="match status" value="2"/>
</dbReference>
<evidence type="ECO:0000256" key="4">
    <source>
        <dbReference type="SAM" id="Coils"/>
    </source>
</evidence>
<dbReference type="AlphaFoldDB" id="A0A926DCQ6"/>
<dbReference type="GO" id="GO:0016887">
    <property type="term" value="F:ATP hydrolysis activity"/>
    <property type="evidence" value="ECO:0007669"/>
    <property type="project" value="InterPro"/>
</dbReference>
<dbReference type="InterPro" id="IPR051309">
    <property type="entry name" value="ABCF_ATPase"/>
</dbReference>
<dbReference type="Pfam" id="PF16326">
    <property type="entry name" value="ABC_tran_CTD"/>
    <property type="match status" value="1"/>
</dbReference>
<dbReference type="InterPro" id="IPR027417">
    <property type="entry name" value="P-loop_NTPase"/>
</dbReference>
<evidence type="ECO:0000256" key="3">
    <source>
        <dbReference type="ARBA" id="ARBA00022840"/>
    </source>
</evidence>
<evidence type="ECO:0000259" key="5">
    <source>
        <dbReference type="PROSITE" id="PS50893"/>
    </source>
</evidence>
<dbReference type="RefSeq" id="WP_249299422.1">
    <property type="nucleotide sequence ID" value="NZ_JACRSP010000001.1"/>
</dbReference>
<protein>
    <submittedName>
        <fullName evidence="6">ABC-F family ATP-binding cassette domain-containing protein</fullName>
    </submittedName>
</protein>
<keyword evidence="2" id="KW-0547">Nucleotide-binding</keyword>
<feature type="domain" description="ABC transporter" evidence="5">
    <location>
        <begin position="282"/>
        <end position="500"/>
    </location>
</feature>
<evidence type="ECO:0000256" key="2">
    <source>
        <dbReference type="ARBA" id="ARBA00022741"/>
    </source>
</evidence>
<reference evidence="6" key="1">
    <citation type="submission" date="2020-08" db="EMBL/GenBank/DDBJ databases">
        <title>Genome public.</title>
        <authorList>
            <person name="Liu C."/>
            <person name="Sun Q."/>
        </authorList>
    </citation>
    <scope>NUCLEOTIDE SEQUENCE</scope>
    <source>
        <strain evidence="6">BX7</strain>
    </source>
</reference>
<dbReference type="PANTHER" id="PTHR42855">
    <property type="entry name" value="ABC TRANSPORTER ATP-BINDING SUBUNIT"/>
    <property type="match status" value="1"/>
</dbReference>
<dbReference type="InterPro" id="IPR003439">
    <property type="entry name" value="ABC_transporter-like_ATP-bd"/>
</dbReference>
<evidence type="ECO:0000313" key="7">
    <source>
        <dbReference type="Proteomes" id="UP000620366"/>
    </source>
</evidence>
<evidence type="ECO:0000313" key="6">
    <source>
        <dbReference type="EMBL" id="MBC8535693.1"/>
    </source>
</evidence>
<proteinExistence type="predicted"/>
<keyword evidence="7" id="KW-1185">Reference proteome</keyword>
<dbReference type="InterPro" id="IPR017871">
    <property type="entry name" value="ABC_transporter-like_CS"/>
</dbReference>
<dbReference type="CDD" id="cd03221">
    <property type="entry name" value="ABCF_EF-3"/>
    <property type="match status" value="2"/>
</dbReference>
<dbReference type="InterPro" id="IPR032781">
    <property type="entry name" value="ABC_tran_Xtn"/>
</dbReference>
<dbReference type="InterPro" id="IPR037118">
    <property type="entry name" value="Val-tRNA_synth_C_sf"/>
</dbReference>